<gene>
    <name evidence="1" type="ORF">NIES1031_22470</name>
</gene>
<evidence type="ECO:0000313" key="1">
    <source>
        <dbReference type="EMBL" id="OKH20926.1"/>
    </source>
</evidence>
<name>A0A1U7HBG8_9CHRO</name>
<keyword evidence="2" id="KW-1185">Reference proteome</keyword>
<accession>A0A1U7HBG8</accession>
<dbReference type="OrthoDB" id="423335at2"/>
<dbReference type="AlphaFoldDB" id="A0A1U7HBG8"/>
<reference evidence="1 2" key="1">
    <citation type="submission" date="2016-11" db="EMBL/GenBank/DDBJ databases">
        <title>Draft Genome Sequences of Nine Cyanobacterial Strains from Diverse Habitats.</title>
        <authorList>
            <person name="Zhu T."/>
            <person name="Hou S."/>
            <person name="Lu X."/>
            <person name="Hess W.R."/>
        </authorList>
    </citation>
    <scope>NUCLEOTIDE SEQUENCE [LARGE SCALE GENOMIC DNA]</scope>
    <source>
        <strain evidence="1 2">5.2 s.c.1</strain>
    </source>
</reference>
<proteinExistence type="predicted"/>
<dbReference type="EMBL" id="MRCC01000032">
    <property type="protein sequence ID" value="OKH20926.1"/>
    <property type="molecule type" value="Genomic_DNA"/>
</dbReference>
<organism evidence="1 2">
    <name type="scientific">Chroogloeocystis siderophila 5.2 s.c.1</name>
    <dbReference type="NCBI Taxonomy" id="247279"/>
    <lineage>
        <taxon>Bacteria</taxon>
        <taxon>Bacillati</taxon>
        <taxon>Cyanobacteriota</taxon>
        <taxon>Cyanophyceae</taxon>
        <taxon>Oscillatoriophycideae</taxon>
        <taxon>Chroococcales</taxon>
        <taxon>Chroococcaceae</taxon>
        <taxon>Chroogloeocystis</taxon>
    </lineage>
</organism>
<evidence type="ECO:0000313" key="2">
    <source>
        <dbReference type="Proteomes" id="UP000185984"/>
    </source>
</evidence>
<sequence length="193" mass="21648">MHFTQTSGFAIASAEINQYFSGQIQKNSVELKPLIAKKIKVERVGFTRNASNTPYVVYRVGERRCCTFIKRKVMTSLIQKLLQLTYGITESIRSLRVNSAGGLQVKTMSDTVCIKRRYVVKFLENYNTAALESIAPITHCDCNDQDRMCVHAIARLFVTLGDHLAAFTFSAEAPIQLLRCVDQAYATKPTAKT</sequence>
<dbReference type="Proteomes" id="UP000185984">
    <property type="component" value="Unassembled WGS sequence"/>
</dbReference>
<comment type="caution">
    <text evidence="1">The sequence shown here is derived from an EMBL/GenBank/DDBJ whole genome shotgun (WGS) entry which is preliminary data.</text>
</comment>
<dbReference type="STRING" id="247279.NIES1031_22470"/>
<dbReference type="RefSeq" id="WP_073551661.1">
    <property type="nucleotide sequence ID" value="NZ_CAWMVK010000026.1"/>
</dbReference>
<protein>
    <recommendedName>
        <fullName evidence="3">SWIM-type domain-containing protein</fullName>
    </recommendedName>
</protein>
<evidence type="ECO:0008006" key="3">
    <source>
        <dbReference type="Google" id="ProtNLM"/>
    </source>
</evidence>